<evidence type="ECO:0008006" key="3">
    <source>
        <dbReference type="Google" id="ProtNLM"/>
    </source>
</evidence>
<dbReference type="EMBL" id="JBHTKH010000009">
    <property type="protein sequence ID" value="MFD1055447.1"/>
    <property type="molecule type" value="Genomic_DNA"/>
</dbReference>
<comment type="caution">
    <text evidence="1">The sequence shown here is derived from an EMBL/GenBank/DDBJ whole genome shotgun (WGS) entry which is preliminary data.</text>
</comment>
<gene>
    <name evidence="1" type="ORF">ACFQ2V_14120</name>
</gene>
<organism evidence="1 2">
    <name type="scientific">Terrabacter terrigena</name>
    <dbReference type="NCBI Taxonomy" id="574718"/>
    <lineage>
        <taxon>Bacteria</taxon>
        <taxon>Bacillati</taxon>
        <taxon>Actinomycetota</taxon>
        <taxon>Actinomycetes</taxon>
        <taxon>Micrococcales</taxon>
        <taxon>Intrasporangiaceae</taxon>
        <taxon>Terrabacter</taxon>
    </lineage>
</organism>
<name>A0ABW3MZV9_9MICO</name>
<reference evidence="2" key="1">
    <citation type="journal article" date="2019" name="Int. J. Syst. Evol. Microbiol.">
        <title>The Global Catalogue of Microorganisms (GCM) 10K type strain sequencing project: providing services to taxonomists for standard genome sequencing and annotation.</title>
        <authorList>
            <consortium name="The Broad Institute Genomics Platform"/>
            <consortium name="The Broad Institute Genome Sequencing Center for Infectious Disease"/>
            <person name="Wu L."/>
            <person name="Ma J."/>
        </authorList>
    </citation>
    <scope>NUCLEOTIDE SEQUENCE [LARGE SCALE GENOMIC DNA]</scope>
    <source>
        <strain evidence="2">CCUG 57508</strain>
    </source>
</reference>
<sequence length="83" mass="8782">MTARERLTGIAGLIVFFGLVAGCNALTSTRLPDEEPGRAYCEQVGGRYVPAPAHGLPKCMSPAGTEITYGPGNPDNRDLDPLH</sequence>
<dbReference type="PROSITE" id="PS51257">
    <property type="entry name" value="PROKAR_LIPOPROTEIN"/>
    <property type="match status" value="1"/>
</dbReference>
<evidence type="ECO:0000313" key="2">
    <source>
        <dbReference type="Proteomes" id="UP001597046"/>
    </source>
</evidence>
<evidence type="ECO:0000313" key="1">
    <source>
        <dbReference type="EMBL" id="MFD1055447.1"/>
    </source>
</evidence>
<dbReference type="Proteomes" id="UP001597046">
    <property type="component" value="Unassembled WGS sequence"/>
</dbReference>
<keyword evidence="2" id="KW-1185">Reference proteome</keyword>
<accession>A0ABW3MZV9</accession>
<protein>
    <recommendedName>
        <fullName evidence="3">Lipoprotein</fullName>
    </recommendedName>
</protein>
<dbReference type="RefSeq" id="WP_386053484.1">
    <property type="nucleotide sequence ID" value="NZ_JBHTKH010000009.1"/>
</dbReference>
<proteinExistence type="predicted"/>